<evidence type="ECO:0000313" key="23">
    <source>
        <dbReference type="VGNC" id="VGNC:28174"/>
    </source>
</evidence>
<dbReference type="VEuPathDB" id="HostDB:ENSBTAG00000005371"/>
<evidence type="ECO:0000256" key="9">
    <source>
        <dbReference type="ARBA" id="ARBA00022679"/>
    </source>
</evidence>
<comment type="catalytic activity">
    <reaction evidence="20">
        <text>a di-trans,poly-cis-dolichyl phosphate + UDP-N-acetyl-alpha-D-glucosamine = an N-acetyl-alpha-D-glucosaminyl-diphospho-di-trans,poly-cis-dolichol + UMP</text>
        <dbReference type="Rhea" id="RHEA:13289"/>
        <dbReference type="Rhea" id="RHEA-COMP:19498"/>
        <dbReference type="Rhea" id="RHEA-COMP:19507"/>
        <dbReference type="ChEBI" id="CHEBI:57683"/>
        <dbReference type="ChEBI" id="CHEBI:57705"/>
        <dbReference type="ChEBI" id="CHEBI:57865"/>
        <dbReference type="ChEBI" id="CHEBI:58427"/>
        <dbReference type="EC" id="2.7.8.15"/>
    </reaction>
    <physiologicalReaction direction="left-to-right" evidence="20">
        <dbReference type="Rhea" id="RHEA:13290"/>
    </physiologicalReaction>
</comment>
<evidence type="ECO:0000256" key="17">
    <source>
        <dbReference type="ARBA" id="ARBA00029567"/>
    </source>
</evidence>
<dbReference type="PANTHER" id="PTHR10571">
    <property type="entry name" value="UDP-N-ACETYLGLUCOSAMINE--DOLICHYL-PHOSPHATE N-ACETYLGLUCOSAMINEPHOSPHOTRANSFERASE"/>
    <property type="match status" value="1"/>
</dbReference>
<dbReference type="GO" id="GO:0046872">
    <property type="term" value="F:metal ion binding"/>
    <property type="evidence" value="ECO:0007669"/>
    <property type="project" value="UniProtKB-KW"/>
</dbReference>
<comment type="similarity">
    <text evidence="4">Belongs to the glycosyltransferase 4 family.</text>
</comment>
<dbReference type="InterPro" id="IPR048439">
    <property type="entry name" value="DPAGT1_ins"/>
</dbReference>
<proteinExistence type="inferred from homology"/>
<keyword evidence="14" id="KW-1133">Transmembrane helix</keyword>
<dbReference type="GO" id="GO:0005789">
    <property type="term" value="C:endoplasmic reticulum membrane"/>
    <property type="evidence" value="ECO:0007669"/>
    <property type="project" value="UniProtKB-SubCell"/>
</dbReference>
<keyword evidence="22" id="KW-1185">Reference proteome</keyword>
<sequence>MIHLSNKGFGLKSHFCPHCYARIKNGRLLPVIVALRTRSGRKQWVSRGREAEPRLLHRGSRESRRRLRSELLGFAQAAVEEPACGERLHVTAGACPLAKKAAEWAAWQVTMWAFPELPMPLLVNLIGSLMGFVATVTLIPAFRGHFIAARLCGQDLNKSSREQIPESQGVISGAVFLIILFCFIPFPFLNCFVEQQCKAFPHHEFVALIGALLAICCMIFLGFADDVLNLRWRHKLLLPTAASLPLLMVYFTNFGNTTIVVPKPLRPILGLHLDLGILYYVYMGLLAVFCTNAINILAGINGLEAGQSLVISASIIVFNLVELDGDYRDDHIFSLYFMIPFFFTTLGLLYHNWYPSRVFVGDTFCYFAGMTFAVVGILGHFSKTMLLFFMPQVFNFLYSLPQLLHIIPCPRHRMPRLNTKTGKLEMSYSKFKTKSLSFLGTFILKVAENLGLLTVRHSEDEDGAFTECNNMTLINLLLKVFGPMHERNLTLLLLLLQVVGSAVTFSIRYQLVRLFYDV</sequence>
<dbReference type="Ensembl" id="ENSBTAT00000007065.5">
    <property type="protein sequence ID" value="ENSBTAP00000007065.4"/>
    <property type="gene ID" value="ENSBTAG00000005371.5"/>
</dbReference>
<dbReference type="CDD" id="cd06855">
    <property type="entry name" value="GT_GPT_euk"/>
    <property type="match status" value="1"/>
</dbReference>
<evidence type="ECO:0000256" key="14">
    <source>
        <dbReference type="ARBA" id="ARBA00022989"/>
    </source>
</evidence>
<evidence type="ECO:0000256" key="16">
    <source>
        <dbReference type="ARBA" id="ARBA00023180"/>
    </source>
</evidence>
<evidence type="ECO:0000256" key="7">
    <source>
        <dbReference type="ARBA" id="ARBA00017659"/>
    </source>
</evidence>
<evidence type="ECO:0000256" key="13">
    <source>
        <dbReference type="ARBA" id="ARBA00022842"/>
    </source>
</evidence>
<comment type="pathway">
    <text evidence="3">Protein modification; protein glycosylation.</text>
</comment>
<accession>A0A3Q1NJ62</accession>
<keyword evidence="15" id="KW-0472">Membrane</keyword>
<dbReference type="Bgee" id="ENSBTAG00000005371">
    <property type="expression patterns" value="Expressed in rumen papilla and 106 other cell types or tissues"/>
</dbReference>
<evidence type="ECO:0000256" key="3">
    <source>
        <dbReference type="ARBA" id="ARBA00004922"/>
    </source>
</evidence>
<keyword evidence="10" id="KW-0812">Transmembrane</keyword>
<evidence type="ECO:0000313" key="22">
    <source>
        <dbReference type="Proteomes" id="UP000009136"/>
    </source>
</evidence>
<keyword evidence="13" id="KW-0460">Magnesium</keyword>
<dbReference type="Pfam" id="PF21383">
    <property type="entry name" value="DPAGT1_ins"/>
    <property type="match status" value="1"/>
</dbReference>
<comment type="cofactor">
    <cofactor evidence="1">
        <name>Mg(2+)</name>
        <dbReference type="ChEBI" id="CHEBI:18420"/>
    </cofactor>
</comment>
<reference evidence="21" key="1">
    <citation type="submission" date="2018-03" db="EMBL/GenBank/DDBJ databases">
        <title>ARS-UCD1.2.</title>
        <authorList>
            <person name="Rosen B.D."/>
            <person name="Bickhart D.M."/>
            <person name="Koren S."/>
            <person name="Schnabel R.D."/>
            <person name="Hall R."/>
            <person name="Zimin A."/>
            <person name="Dreischer C."/>
            <person name="Schultheiss S."/>
            <person name="Schroeder S.G."/>
            <person name="Elsik C.G."/>
            <person name="Couldrey C."/>
            <person name="Liu G.E."/>
            <person name="Van Tassell C.P."/>
            <person name="Phillippy A.M."/>
            <person name="Smith T.P.L."/>
            <person name="Medrano J.F."/>
        </authorList>
    </citation>
    <scope>NUCLEOTIDE SEQUENCE [LARGE SCALE GENOMIC DNA]</scope>
    <source>
        <strain evidence="21">Hereford</strain>
    </source>
</reference>
<dbReference type="GO" id="GO:0016757">
    <property type="term" value="F:glycosyltransferase activity"/>
    <property type="evidence" value="ECO:0007669"/>
    <property type="project" value="UniProtKB-KW"/>
</dbReference>
<evidence type="ECO:0000256" key="8">
    <source>
        <dbReference type="ARBA" id="ARBA00022676"/>
    </source>
</evidence>
<organism evidence="21 22">
    <name type="scientific">Bos taurus</name>
    <name type="common">Bovine</name>
    <dbReference type="NCBI Taxonomy" id="9913"/>
    <lineage>
        <taxon>Eukaryota</taxon>
        <taxon>Metazoa</taxon>
        <taxon>Chordata</taxon>
        <taxon>Craniata</taxon>
        <taxon>Vertebrata</taxon>
        <taxon>Euteleostomi</taxon>
        <taxon>Mammalia</taxon>
        <taxon>Eutheria</taxon>
        <taxon>Laurasiatheria</taxon>
        <taxon>Artiodactyla</taxon>
        <taxon>Ruminantia</taxon>
        <taxon>Pecora</taxon>
        <taxon>Bovidae</taxon>
        <taxon>Bovinae</taxon>
        <taxon>Bos</taxon>
    </lineage>
</organism>
<evidence type="ECO:0000256" key="4">
    <source>
        <dbReference type="ARBA" id="ARBA00009317"/>
    </source>
</evidence>
<dbReference type="GO" id="GO:0003976">
    <property type="term" value="F:UDP-N-acetylglucosamine-lysosomal-enzyme N-acetylglucosaminephosphotransferase activity"/>
    <property type="evidence" value="ECO:0007669"/>
    <property type="project" value="Ensembl"/>
</dbReference>
<dbReference type="EC" id="2.7.8.15" evidence="6"/>
<comment type="subunit">
    <text evidence="5">Homodimer.</text>
</comment>
<dbReference type="GeneTree" id="ENSGT00390000011424"/>
<keyword evidence="16" id="KW-0325">Glycoprotein</keyword>
<dbReference type="Pfam" id="PF00953">
    <property type="entry name" value="Glycos_transf_4"/>
    <property type="match status" value="1"/>
</dbReference>
<evidence type="ECO:0000256" key="12">
    <source>
        <dbReference type="ARBA" id="ARBA00022824"/>
    </source>
</evidence>
<evidence type="ECO:0000256" key="19">
    <source>
        <dbReference type="ARBA" id="ARBA00044717"/>
    </source>
</evidence>
<keyword evidence="12" id="KW-0256">Endoplasmic reticulum</keyword>
<dbReference type="Proteomes" id="UP000009136">
    <property type="component" value="Chromosome 15"/>
</dbReference>
<dbReference type="InterPro" id="IPR000715">
    <property type="entry name" value="Glycosyl_transferase_4"/>
</dbReference>
<dbReference type="FunCoup" id="A0A3Q1NJ62">
    <property type="interactions" value="2213"/>
</dbReference>
<reference evidence="21" key="2">
    <citation type="submission" date="2025-08" db="UniProtKB">
        <authorList>
            <consortium name="Ensembl"/>
        </authorList>
    </citation>
    <scope>IDENTIFICATION</scope>
    <source>
        <strain evidence="21">Hereford</strain>
    </source>
</reference>
<dbReference type="OMA" id="LPHFNAR"/>
<evidence type="ECO:0000256" key="11">
    <source>
        <dbReference type="ARBA" id="ARBA00022723"/>
    </source>
</evidence>
<dbReference type="GO" id="GO:0003975">
    <property type="term" value="F:UDP-N-acetylglucosamine-dolichyl-phosphate N-acetylglucosaminephosphotransferase activity"/>
    <property type="evidence" value="ECO:0000318"/>
    <property type="project" value="GO_Central"/>
</dbReference>
<evidence type="ECO:0000256" key="15">
    <source>
        <dbReference type="ARBA" id="ARBA00023136"/>
    </source>
</evidence>
<dbReference type="GO" id="GO:0006488">
    <property type="term" value="P:dolichol-linked oligosaccharide biosynthetic process"/>
    <property type="evidence" value="ECO:0007669"/>
    <property type="project" value="Ensembl"/>
</dbReference>
<evidence type="ECO:0000256" key="18">
    <source>
        <dbReference type="ARBA" id="ARBA00033238"/>
    </source>
</evidence>
<keyword evidence="9" id="KW-0808">Transferase</keyword>
<evidence type="ECO:0000256" key="10">
    <source>
        <dbReference type="ARBA" id="ARBA00022692"/>
    </source>
</evidence>
<evidence type="ECO:0000256" key="6">
    <source>
        <dbReference type="ARBA" id="ARBA00013225"/>
    </source>
</evidence>
<evidence type="ECO:0000256" key="5">
    <source>
        <dbReference type="ARBA" id="ARBA00011738"/>
    </source>
</evidence>
<evidence type="ECO:0000256" key="2">
    <source>
        <dbReference type="ARBA" id="ARBA00004477"/>
    </source>
</evidence>
<name>A0A3Q1NJ62_BOVIN</name>
<evidence type="ECO:0000313" key="21">
    <source>
        <dbReference type="Ensembl" id="ENSBTAP00000007065.4"/>
    </source>
</evidence>
<reference evidence="21" key="3">
    <citation type="submission" date="2025-09" db="UniProtKB">
        <authorList>
            <consortium name="Ensembl"/>
        </authorList>
    </citation>
    <scope>IDENTIFICATION</scope>
    <source>
        <strain evidence="21">Hereford</strain>
    </source>
</reference>
<dbReference type="SMR" id="A0A3Q1NJ62"/>
<dbReference type="InterPro" id="IPR033895">
    <property type="entry name" value="GPT"/>
</dbReference>
<comment type="function">
    <text evidence="19">UDP-N-acetylglucosamine--dolichyl-phosphate N-acetylglucosaminephosphotransferase that operates in the biosynthetic pathway of dolichol-linked oligosaccharides, the glycan precursors employed in protein asparagine (N)-glycosylation. The assembly of dolichol-linked oligosaccharides begins on the cytosolic side of the endoplasmic reticulum membrane and finishes in its lumen. The sequential addition of sugars to dolichol pyrophosphate produces dolichol-linked oligosaccharides containing fourteen sugars, including two GlcNAcs, nine mannoses and three glucoses. Once assembled, the oligosaccharide is transferred from the lipid to nascent proteins by oligosaccharyltransferases. Catalyzes the initial step of dolichol-linked oligosaccharide biosynthesis, transfering GlcNAc-1-P from cytosolic UDP-GlcNAc onto the carrier lipid dolichyl phosphate (P-dolichol), yielding GlcNAc-P-P-dolichol embedded in the cytoplasmic leaflet of the endoplasmic reticulum membrane.</text>
</comment>
<gene>
    <name evidence="21 23" type="primary">DPAGT1</name>
</gene>
<dbReference type="VGNC" id="VGNC:28174">
    <property type="gene designation" value="DPAGT1"/>
</dbReference>
<evidence type="ECO:0000256" key="20">
    <source>
        <dbReference type="ARBA" id="ARBA00045078"/>
    </source>
</evidence>
<dbReference type="PANTHER" id="PTHR10571:SF0">
    <property type="entry name" value="UDP-N-ACETYLGLUCOSAMINE--DOLICHYL-PHOSPHATE N-ACETYLGLUCOSAMINEPHOSPHOTRANSFERASE"/>
    <property type="match status" value="1"/>
</dbReference>
<dbReference type="GO" id="GO:0016020">
    <property type="term" value="C:membrane"/>
    <property type="evidence" value="ECO:0000318"/>
    <property type="project" value="GO_Central"/>
</dbReference>
<dbReference type="AlphaFoldDB" id="A0A3Q1NJ62"/>
<dbReference type="GO" id="GO:0005794">
    <property type="term" value="C:Golgi apparatus"/>
    <property type="evidence" value="ECO:0007669"/>
    <property type="project" value="Ensembl"/>
</dbReference>
<comment type="subcellular location">
    <subcellularLocation>
        <location evidence="2">Endoplasmic reticulum membrane</location>
        <topology evidence="2">Multi-pass membrane protein</topology>
    </subcellularLocation>
</comment>
<keyword evidence="11" id="KW-0479">Metal-binding</keyword>
<protein>
    <recommendedName>
        <fullName evidence="7">UDP-N-acetylglucosamine--dolichyl-phosphate N-acetylglucosaminephosphotransferase</fullName>
        <ecNumber evidence="6">2.7.8.15</ecNumber>
    </recommendedName>
    <alternativeName>
        <fullName evidence="17">GlcNAc-1-P transferase</fullName>
    </alternativeName>
    <alternativeName>
        <fullName evidence="18">N-acetylglucosamine-1-phosphate transferase</fullName>
    </alternativeName>
</protein>
<evidence type="ECO:0000256" key="1">
    <source>
        <dbReference type="ARBA" id="ARBA00001946"/>
    </source>
</evidence>
<dbReference type="Reactome" id="R-BTA-446193">
    <property type="pathway name" value="Biosynthesis of the N-glycan precursor (dolichol lipid-linked oligosaccharide, LLO) and transfer to a nascent protein"/>
</dbReference>
<keyword evidence="8" id="KW-0328">Glycosyltransferase</keyword>
<dbReference type="OrthoDB" id="10262326at2759"/>
<dbReference type="UniPathway" id="UPA00378"/>